<evidence type="ECO:0000256" key="1">
    <source>
        <dbReference type="ARBA" id="ARBA00004141"/>
    </source>
</evidence>
<evidence type="ECO:0000313" key="7">
    <source>
        <dbReference type="EMBL" id="CAH0047463.1"/>
    </source>
</evidence>
<comment type="caution">
    <text evidence="7">The sequence shown here is derived from an EMBL/GenBank/DDBJ whole genome shotgun (WGS) entry which is preliminary data.</text>
</comment>
<keyword evidence="8" id="KW-1185">Reference proteome</keyword>
<evidence type="ECO:0000256" key="2">
    <source>
        <dbReference type="ARBA" id="ARBA00022448"/>
    </source>
</evidence>
<name>A0A9N9Z1P6_9HYPO</name>
<dbReference type="OrthoDB" id="2417308at2759"/>
<dbReference type="PANTHER" id="PTHR45649:SF22">
    <property type="entry name" value="TRANSPORTER, PUTATIVE (EUROFUNG)-RELATED"/>
    <property type="match status" value="1"/>
</dbReference>
<comment type="subcellular location">
    <subcellularLocation>
        <location evidence="1">Membrane</location>
        <topology evidence="1">Multi-pass membrane protein</topology>
    </subcellularLocation>
</comment>
<dbReference type="PANTHER" id="PTHR45649">
    <property type="entry name" value="AMINO-ACID PERMEASE BAT1"/>
    <property type="match status" value="1"/>
</dbReference>
<keyword evidence="2" id="KW-0813">Transport</keyword>
<dbReference type="EMBL" id="CABFOC020000029">
    <property type="protein sequence ID" value="CAH0047463.1"/>
    <property type="molecule type" value="Genomic_DNA"/>
</dbReference>
<dbReference type="GO" id="GO:0016020">
    <property type="term" value="C:membrane"/>
    <property type="evidence" value="ECO:0007669"/>
    <property type="project" value="UniProtKB-SubCell"/>
</dbReference>
<evidence type="ECO:0000256" key="5">
    <source>
        <dbReference type="ARBA" id="ARBA00023136"/>
    </source>
</evidence>
<feature type="transmembrane region" description="Helical" evidence="6">
    <location>
        <begin position="37"/>
        <end position="58"/>
    </location>
</feature>
<dbReference type="GO" id="GO:0022857">
    <property type="term" value="F:transmembrane transporter activity"/>
    <property type="evidence" value="ECO:0007669"/>
    <property type="project" value="InterPro"/>
</dbReference>
<evidence type="ECO:0000256" key="3">
    <source>
        <dbReference type="ARBA" id="ARBA00022692"/>
    </source>
</evidence>
<reference evidence="7 8" key="2">
    <citation type="submission" date="2021-10" db="EMBL/GenBank/DDBJ databases">
        <authorList>
            <person name="Piombo E."/>
        </authorList>
    </citation>
    <scope>NUCLEOTIDE SEQUENCE [LARGE SCALE GENOMIC DNA]</scope>
</reference>
<evidence type="ECO:0000313" key="8">
    <source>
        <dbReference type="Proteomes" id="UP000775872"/>
    </source>
</evidence>
<dbReference type="AlphaFoldDB" id="A0A9N9Z1P6"/>
<organism evidence="7 8">
    <name type="scientific">Clonostachys solani</name>
    <dbReference type="NCBI Taxonomy" id="160281"/>
    <lineage>
        <taxon>Eukaryota</taxon>
        <taxon>Fungi</taxon>
        <taxon>Dikarya</taxon>
        <taxon>Ascomycota</taxon>
        <taxon>Pezizomycotina</taxon>
        <taxon>Sordariomycetes</taxon>
        <taxon>Hypocreomycetidae</taxon>
        <taxon>Hypocreales</taxon>
        <taxon>Bionectriaceae</taxon>
        <taxon>Clonostachys</taxon>
    </lineage>
</organism>
<dbReference type="PROSITE" id="PS00218">
    <property type="entry name" value="AMINO_ACID_PERMEASE_1"/>
    <property type="match status" value="1"/>
</dbReference>
<feature type="transmembrane region" description="Helical" evidence="6">
    <location>
        <begin position="195"/>
        <end position="215"/>
    </location>
</feature>
<evidence type="ECO:0000256" key="6">
    <source>
        <dbReference type="SAM" id="Phobius"/>
    </source>
</evidence>
<feature type="transmembrane region" description="Helical" evidence="6">
    <location>
        <begin position="279"/>
        <end position="300"/>
    </location>
</feature>
<feature type="transmembrane region" description="Helical" evidence="6">
    <location>
        <begin position="320"/>
        <end position="339"/>
    </location>
</feature>
<feature type="transmembrane region" description="Helical" evidence="6">
    <location>
        <begin position="243"/>
        <end position="267"/>
    </location>
</feature>
<proteinExistence type="predicted"/>
<feature type="transmembrane region" description="Helical" evidence="6">
    <location>
        <begin position="162"/>
        <end position="183"/>
    </location>
</feature>
<keyword evidence="4 6" id="KW-1133">Transmembrane helix</keyword>
<keyword evidence="3 6" id="KW-0812">Transmembrane</keyword>
<feature type="transmembrane region" description="Helical" evidence="6">
    <location>
        <begin position="113"/>
        <end position="132"/>
    </location>
</feature>
<evidence type="ECO:0000256" key="4">
    <source>
        <dbReference type="ARBA" id="ARBA00022989"/>
    </source>
</evidence>
<dbReference type="Gene3D" id="1.20.1740.10">
    <property type="entry name" value="Amino acid/polyamine transporter I"/>
    <property type="match status" value="1"/>
</dbReference>
<keyword evidence="5 6" id="KW-0472">Membrane</keyword>
<accession>A0A9N9Z1P6</accession>
<dbReference type="GO" id="GO:0006865">
    <property type="term" value="P:amino acid transport"/>
    <property type="evidence" value="ECO:0007669"/>
    <property type="project" value="InterPro"/>
</dbReference>
<sequence length="545" mass="59092">MGDRISRAEAQANSGQNDAKDLAMLGHQEELTRKFSLVSMLAMAFCVLGTWAVFAQNLAAALTTGGPVSIFWGLLLVTLCNLCVAVSLGELCSSMPTALGQAYWVYRLWNTPSGRLLSYICASINTFGWWALTASQNAFMTEFLLGMKVMFDNEWSGASKGWVQFLIYTGITILFTAFNLIACRSDKTLPWFNNFVGVGFGGLFIAISVALLATVGEKPDLSFQSPSFVFGAWINDSGWSDGVVWFVGLVQAAYGLTAFDAVIHMVEEIPMPGRNAPKAIYLSVLCGAASGFVFMVAVLFCIQDIDAVLDSPIGLPFVEVMQSVLGLTGAAVLSALFIFNGFGQGISVLTSASRLTWGFARDGGLPWGSYFAHVDPVWKVPARALWLQCVIISLIGVLYLFSNTVLSAILSVSTIALTISYAIPISVLLVVGRDKLPPREFSLGRFGTVANWISLVYCVITSVFFFFPAEPNPSPSDMNYAIAVFGIMVIFSIGFWFIKGRVTFLKTADSAHRATEARNLEIETYEGIDGGRQGSVKELSKDSKM</sequence>
<protein>
    <recommendedName>
        <fullName evidence="9">Choline transport protein</fullName>
    </recommendedName>
</protein>
<dbReference type="Pfam" id="PF13520">
    <property type="entry name" value="AA_permease_2"/>
    <property type="match status" value="1"/>
</dbReference>
<evidence type="ECO:0008006" key="9">
    <source>
        <dbReference type="Google" id="ProtNLM"/>
    </source>
</evidence>
<feature type="transmembrane region" description="Helical" evidence="6">
    <location>
        <begin position="479"/>
        <end position="498"/>
    </location>
</feature>
<gene>
    <name evidence="7" type="ORF">CSOL1703_00017354</name>
</gene>
<feature type="transmembrane region" description="Helical" evidence="6">
    <location>
        <begin position="70"/>
        <end position="92"/>
    </location>
</feature>
<dbReference type="InterPro" id="IPR004840">
    <property type="entry name" value="Amino_acid_permease_CS"/>
</dbReference>
<dbReference type="InterPro" id="IPR002293">
    <property type="entry name" value="AA/rel_permease1"/>
</dbReference>
<dbReference type="PIRSF" id="PIRSF006060">
    <property type="entry name" value="AA_transporter"/>
    <property type="match status" value="1"/>
</dbReference>
<reference evidence="8" key="1">
    <citation type="submission" date="2019-06" db="EMBL/GenBank/DDBJ databases">
        <authorList>
            <person name="Broberg M."/>
        </authorList>
    </citation>
    <scope>NUCLEOTIDE SEQUENCE [LARGE SCALE GENOMIC DNA]</scope>
</reference>
<dbReference type="Proteomes" id="UP000775872">
    <property type="component" value="Unassembled WGS sequence"/>
</dbReference>
<feature type="transmembrane region" description="Helical" evidence="6">
    <location>
        <begin position="408"/>
        <end position="431"/>
    </location>
</feature>
<feature type="transmembrane region" description="Helical" evidence="6">
    <location>
        <begin position="443"/>
        <end position="467"/>
    </location>
</feature>
<feature type="transmembrane region" description="Helical" evidence="6">
    <location>
        <begin position="384"/>
        <end position="402"/>
    </location>
</feature>